<proteinExistence type="predicted"/>
<comment type="caution">
    <text evidence="2">The sequence shown here is derived from an EMBL/GenBank/DDBJ whole genome shotgun (WGS) entry which is preliminary data.</text>
</comment>
<protein>
    <submittedName>
        <fullName evidence="2">Uncharacterized protein</fullName>
    </submittedName>
</protein>
<evidence type="ECO:0000313" key="3">
    <source>
        <dbReference type="Proteomes" id="UP000324222"/>
    </source>
</evidence>
<evidence type="ECO:0000256" key="1">
    <source>
        <dbReference type="SAM" id="MobiDB-lite"/>
    </source>
</evidence>
<gene>
    <name evidence="2" type="ORF">E2C01_098950</name>
</gene>
<dbReference type="Proteomes" id="UP000324222">
    <property type="component" value="Unassembled WGS sequence"/>
</dbReference>
<organism evidence="2 3">
    <name type="scientific">Portunus trituberculatus</name>
    <name type="common">Swimming crab</name>
    <name type="synonym">Neptunus trituberculatus</name>
    <dbReference type="NCBI Taxonomy" id="210409"/>
    <lineage>
        <taxon>Eukaryota</taxon>
        <taxon>Metazoa</taxon>
        <taxon>Ecdysozoa</taxon>
        <taxon>Arthropoda</taxon>
        <taxon>Crustacea</taxon>
        <taxon>Multicrustacea</taxon>
        <taxon>Malacostraca</taxon>
        <taxon>Eumalacostraca</taxon>
        <taxon>Eucarida</taxon>
        <taxon>Decapoda</taxon>
        <taxon>Pleocyemata</taxon>
        <taxon>Brachyura</taxon>
        <taxon>Eubrachyura</taxon>
        <taxon>Portunoidea</taxon>
        <taxon>Portunidae</taxon>
        <taxon>Portuninae</taxon>
        <taxon>Portunus</taxon>
    </lineage>
</organism>
<feature type="region of interest" description="Disordered" evidence="1">
    <location>
        <begin position="17"/>
        <end position="38"/>
    </location>
</feature>
<reference evidence="2 3" key="1">
    <citation type="submission" date="2019-05" db="EMBL/GenBank/DDBJ databases">
        <title>Another draft genome of Portunus trituberculatus and its Hox gene families provides insights of decapod evolution.</title>
        <authorList>
            <person name="Jeong J.-H."/>
            <person name="Song I."/>
            <person name="Kim S."/>
            <person name="Choi T."/>
            <person name="Kim D."/>
            <person name="Ryu S."/>
            <person name="Kim W."/>
        </authorList>
    </citation>
    <scope>NUCLEOTIDE SEQUENCE [LARGE SCALE GENOMIC DNA]</scope>
    <source>
        <tissue evidence="2">Muscle</tissue>
    </source>
</reference>
<evidence type="ECO:0000313" key="2">
    <source>
        <dbReference type="EMBL" id="MPD03318.1"/>
    </source>
</evidence>
<name>A0A5B7KDK8_PORTR</name>
<keyword evidence="3" id="KW-1185">Reference proteome</keyword>
<sequence length="75" mass="8353">MCCVRSLLSDITPNRTSVGYSSNAPPTTTTTLKKPQTTPPLPQYRMTVFPASLFTPYSHHQPSTFDCFPIVITYV</sequence>
<dbReference type="AlphaFoldDB" id="A0A5B7KDK8"/>
<dbReference type="EMBL" id="VSRR010135648">
    <property type="protein sequence ID" value="MPD03318.1"/>
    <property type="molecule type" value="Genomic_DNA"/>
</dbReference>
<accession>A0A5B7KDK8</accession>
<feature type="compositionally biased region" description="Low complexity" evidence="1">
    <location>
        <begin position="25"/>
        <end position="36"/>
    </location>
</feature>